<dbReference type="PANTHER" id="PTHR43591">
    <property type="entry name" value="METHYLTRANSFERASE"/>
    <property type="match status" value="1"/>
</dbReference>
<dbReference type="Pfam" id="PF13649">
    <property type="entry name" value="Methyltransf_25"/>
    <property type="match status" value="1"/>
</dbReference>
<accession>A0A7H8R099</accession>
<protein>
    <recommendedName>
        <fullName evidence="1">Methyltransferase domain-containing protein</fullName>
    </recommendedName>
</protein>
<dbReference type="RefSeq" id="XP_035345844.1">
    <property type="nucleotide sequence ID" value="XM_035489951.1"/>
</dbReference>
<gene>
    <name evidence="2" type="ORF">TRUGW13939_06807</name>
</gene>
<keyword evidence="3" id="KW-1185">Reference proteome</keyword>
<dbReference type="InterPro" id="IPR041698">
    <property type="entry name" value="Methyltransf_25"/>
</dbReference>
<sequence length="268" mass="30021">MERLGDGARYDLGRDFLGSARLNLQHYLWKETLGYDLHPSAKVDAASEPLHIADVGTGTGIFILSLARRLPKSCSFVGFDISDDQFPIHESIPENVSFRVADAMGEPPVELLGKFDIVHLRLFFCVVDKNDPLPAFNFCLKLLKPGGFLQWDEYDQADTIAFKVLPEAPINAMTEMRQGFNNGRQLSGDACTSWITTLKDFCVDHGLQNVECFRTRPPRDLLKPYTQMVFILYLEHAALHDVAGNQDKGDSLRKLIDQCADELKEGGT</sequence>
<dbReference type="EMBL" id="CP055901">
    <property type="protein sequence ID" value="QKX59667.1"/>
    <property type="molecule type" value="Genomic_DNA"/>
</dbReference>
<dbReference type="GeneID" id="55994300"/>
<dbReference type="CDD" id="cd02440">
    <property type="entry name" value="AdoMet_MTases"/>
    <property type="match status" value="1"/>
</dbReference>
<evidence type="ECO:0000313" key="2">
    <source>
        <dbReference type="EMBL" id="QKX59667.1"/>
    </source>
</evidence>
<dbReference type="Gene3D" id="3.40.50.150">
    <property type="entry name" value="Vaccinia Virus protein VP39"/>
    <property type="match status" value="1"/>
</dbReference>
<feature type="domain" description="Methyltransferase" evidence="1">
    <location>
        <begin position="52"/>
        <end position="147"/>
    </location>
</feature>
<organism evidence="2 3">
    <name type="scientific">Talaromyces rugulosus</name>
    <name type="common">Penicillium rugulosum</name>
    <dbReference type="NCBI Taxonomy" id="121627"/>
    <lineage>
        <taxon>Eukaryota</taxon>
        <taxon>Fungi</taxon>
        <taxon>Dikarya</taxon>
        <taxon>Ascomycota</taxon>
        <taxon>Pezizomycotina</taxon>
        <taxon>Eurotiomycetes</taxon>
        <taxon>Eurotiomycetidae</taxon>
        <taxon>Eurotiales</taxon>
        <taxon>Trichocomaceae</taxon>
        <taxon>Talaromyces</taxon>
        <taxon>Talaromyces sect. Islandici</taxon>
    </lineage>
</organism>
<dbReference type="SUPFAM" id="SSF53335">
    <property type="entry name" value="S-adenosyl-L-methionine-dependent methyltransferases"/>
    <property type="match status" value="1"/>
</dbReference>
<dbReference type="AlphaFoldDB" id="A0A7H8R099"/>
<dbReference type="PANTHER" id="PTHR43591:SF110">
    <property type="entry name" value="RHODANESE DOMAIN-CONTAINING PROTEIN"/>
    <property type="match status" value="1"/>
</dbReference>
<reference evidence="3" key="1">
    <citation type="submission" date="2020-06" db="EMBL/GenBank/DDBJ databases">
        <title>A chromosome-scale genome assembly of Talaromyces rugulosus W13939.</title>
        <authorList>
            <person name="Wang B."/>
            <person name="Guo L."/>
            <person name="Ye K."/>
            <person name="Wang L."/>
        </authorList>
    </citation>
    <scope>NUCLEOTIDE SEQUENCE [LARGE SCALE GENOMIC DNA]</scope>
    <source>
        <strain evidence="3">W13939</strain>
    </source>
</reference>
<evidence type="ECO:0000259" key="1">
    <source>
        <dbReference type="Pfam" id="PF13649"/>
    </source>
</evidence>
<dbReference type="Proteomes" id="UP000509510">
    <property type="component" value="Chromosome IV"/>
</dbReference>
<dbReference type="KEGG" id="trg:TRUGW13939_06807"/>
<evidence type="ECO:0000313" key="3">
    <source>
        <dbReference type="Proteomes" id="UP000509510"/>
    </source>
</evidence>
<dbReference type="OrthoDB" id="4222147at2759"/>
<dbReference type="InterPro" id="IPR029063">
    <property type="entry name" value="SAM-dependent_MTases_sf"/>
</dbReference>
<proteinExistence type="predicted"/>
<name>A0A7H8R099_TALRU</name>